<reference evidence="1" key="1">
    <citation type="submission" date="2023-07" db="EMBL/GenBank/DDBJ databases">
        <title>Genomic Encyclopedia of Type Strains, Phase IV (KMG-IV): sequencing the most valuable type-strain genomes for metagenomic binning, comparative biology and taxonomic classification.</title>
        <authorList>
            <person name="Goeker M."/>
        </authorList>
    </citation>
    <scope>NUCLEOTIDE SEQUENCE</scope>
    <source>
        <strain evidence="1">DSM 26174</strain>
    </source>
</reference>
<proteinExistence type="predicted"/>
<dbReference type="RefSeq" id="WP_309941084.1">
    <property type="nucleotide sequence ID" value="NZ_AP025306.1"/>
</dbReference>
<evidence type="ECO:0000313" key="2">
    <source>
        <dbReference type="Proteomes" id="UP001185092"/>
    </source>
</evidence>
<dbReference type="AlphaFoldDB" id="A0AAE3XPL6"/>
<keyword evidence="2" id="KW-1185">Reference proteome</keyword>
<evidence type="ECO:0000313" key="1">
    <source>
        <dbReference type="EMBL" id="MDR6240812.1"/>
    </source>
</evidence>
<organism evidence="1 2">
    <name type="scientific">Aureibacter tunicatorum</name>
    <dbReference type="NCBI Taxonomy" id="866807"/>
    <lineage>
        <taxon>Bacteria</taxon>
        <taxon>Pseudomonadati</taxon>
        <taxon>Bacteroidota</taxon>
        <taxon>Cytophagia</taxon>
        <taxon>Cytophagales</taxon>
        <taxon>Persicobacteraceae</taxon>
        <taxon>Aureibacter</taxon>
    </lineage>
</organism>
<protein>
    <submittedName>
        <fullName evidence="1">Uncharacterized protein</fullName>
    </submittedName>
</protein>
<dbReference type="Proteomes" id="UP001185092">
    <property type="component" value="Unassembled WGS sequence"/>
</dbReference>
<sequence>MEIKKTNSCASCDNLLSDGICRVNKILVSLDQTCEGFDHKLELHKYSDCSNCVKHNSNNCAHPSTAIQGMLCTSYSFA</sequence>
<accession>A0AAE3XPL6</accession>
<dbReference type="EMBL" id="JAVDQD010000005">
    <property type="protein sequence ID" value="MDR6240812.1"/>
    <property type="molecule type" value="Genomic_DNA"/>
</dbReference>
<gene>
    <name evidence="1" type="ORF">HNQ88_003888</name>
</gene>
<comment type="caution">
    <text evidence="1">The sequence shown here is derived from an EMBL/GenBank/DDBJ whole genome shotgun (WGS) entry which is preliminary data.</text>
</comment>
<name>A0AAE3XPL6_9BACT</name>